<evidence type="ECO:0000259" key="7">
    <source>
        <dbReference type="Pfam" id="PF00717"/>
    </source>
</evidence>
<dbReference type="InterPro" id="IPR001733">
    <property type="entry name" value="Peptidase_S26B"/>
</dbReference>
<keyword evidence="3 6" id="KW-0812">Transmembrane</keyword>
<evidence type="ECO:0000313" key="8">
    <source>
        <dbReference type="EMBL" id="QOR94292.1"/>
    </source>
</evidence>
<dbReference type="GO" id="GO:0004252">
    <property type="term" value="F:serine-type endopeptidase activity"/>
    <property type="evidence" value="ECO:0007669"/>
    <property type="project" value="InterPro"/>
</dbReference>
<dbReference type="InterPro" id="IPR015927">
    <property type="entry name" value="Peptidase_S24_S26A/B/C"/>
</dbReference>
<dbReference type="GO" id="GO:0012505">
    <property type="term" value="C:endomembrane system"/>
    <property type="evidence" value="ECO:0007669"/>
    <property type="project" value="UniProtKB-SubCell"/>
</dbReference>
<proteinExistence type="predicted"/>
<keyword evidence="9" id="KW-1185">Reference proteome</keyword>
<dbReference type="EMBL" id="CP063144">
    <property type="protein sequence ID" value="QOR94292.1"/>
    <property type="molecule type" value="Genomic_DNA"/>
</dbReference>
<keyword evidence="2" id="KW-0645">Protease</keyword>
<dbReference type="RefSeq" id="WP_193436093.1">
    <property type="nucleotide sequence ID" value="NZ_CP063144.1"/>
</dbReference>
<evidence type="ECO:0000256" key="1">
    <source>
        <dbReference type="ARBA" id="ARBA00004308"/>
    </source>
</evidence>
<dbReference type="GO" id="GO:0009003">
    <property type="term" value="F:signal peptidase activity"/>
    <property type="evidence" value="ECO:0007669"/>
    <property type="project" value="UniProtKB-EC"/>
</dbReference>
<comment type="subcellular location">
    <subcellularLocation>
        <location evidence="1">Endomembrane system</location>
    </subcellularLocation>
</comment>
<dbReference type="OrthoDB" id="4822at2157"/>
<evidence type="ECO:0000256" key="2">
    <source>
        <dbReference type="ARBA" id="ARBA00022670"/>
    </source>
</evidence>
<feature type="transmembrane region" description="Helical" evidence="6">
    <location>
        <begin position="21"/>
        <end position="43"/>
    </location>
</feature>
<dbReference type="InterPro" id="IPR019533">
    <property type="entry name" value="Peptidase_S26"/>
</dbReference>
<dbReference type="InterPro" id="IPR036286">
    <property type="entry name" value="LexA/Signal_pep-like_sf"/>
</dbReference>
<dbReference type="EC" id="3.4.21.89" evidence="8"/>
<accession>A0A7M1UT48</accession>
<dbReference type="PANTHER" id="PTHR10806">
    <property type="entry name" value="SIGNAL PEPTIDASE COMPLEX CATALYTIC SUBUNIT SEC11"/>
    <property type="match status" value="1"/>
</dbReference>
<dbReference type="Pfam" id="PF00717">
    <property type="entry name" value="Peptidase_S24"/>
    <property type="match status" value="1"/>
</dbReference>
<keyword evidence="5 6" id="KW-0472">Membrane</keyword>
<dbReference type="NCBIfam" id="TIGR02228">
    <property type="entry name" value="sigpep_I_arch"/>
    <property type="match status" value="1"/>
</dbReference>
<dbReference type="Proteomes" id="UP000593766">
    <property type="component" value="Chromosome"/>
</dbReference>
<name>A0A7M1UT48_9CREN</name>
<organism evidence="8 9">
    <name type="scientific">Thermosphaera chiliense</name>
    <dbReference type="NCBI Taxonomy" id="3402707"/>
    <lineage>
        <taxon>Archaea</taxon>
        <taxon>Thermoproteota</taxon>
        <taxon>Thermoprotei</taxon>
        <taxon>Desulfurococcales</taxon>
        <taxon>Desulfurococcaceae</taxon>
        <taxon>Thermosphaera</taxon>
    </lineage>
</organism>
<dbReference type="KEGG" id="tcs:IMZ38_06665"/>
<dbReference type="Gene3D" id="2.10.109.10">
    <property type="entry name" value="Umud Fragment, subunit A"/>
    <property type="match status" value="1"/>
</dbReference>
<dbReference type="AlphaFoldDB" id="A0A7M1UT48"/>
<feature type="domain" description="Peptidase S24/S26A/S26B/S26C" evidence="7">
    <location>
        <begin position="47"/>
        <end position="103"/>
    </location>
</feature>
<dbReference type="CDD" id="cd06530">
    <property type="entry name" value="S26_SPase_I"/>
    <property type="match status" value="1"/>
</dbReference>
<evidence type="ECO:0000256" key="6">
    <source>
        <dbReference type="SAM" id="Phobius"/>
    </source>
</evidence>
<keyword evidence="4 6" id="KW-1133">Transmembrane helix</keyword>
<keyword evidence="8" id="KW-0378">Hydrolase</keyword>
<dbReference type="PRINTS" id="PR00728">
    <property type="entry name" value="SIGNALPTASE"/>
</dbReference>
<dbReference type="PANTHER" id="PTHR10806:SF6">
    <property type="entry name" value="SIGNAL PEPTIDASE COMPLEX CATALYTIC SUBUNIT SEC11"/>
    <property type="match status" value="1"/>
</dbReference>
<evidence type="ECO:0000256" key="4">
    <source>
        <dbReference type="ARBA" id="ARBA00022989"/>
    </source>
</evidence>
<evidence type="ECO:0000313" key="9">
    <source>
        <dbReference type="Proteomes" id="UP000593766"/>
    </source>
</evidence>
<evidence type="ECO:0000256" key="5">
    <source>
        <dbReference type="ARBA" id="ARBA00023136"/>
    </source>
</evidence>
<gene>
    <name evidence="8" type="ORF">IMZ38_06665</name>
</gene>
<sequence>MSSTYQTFLTKRIDKSRIKHYAWMIEVAFSILLIIVILNPAILSSLTGSQAPMAVVKGESMLPVLREGDIVFTYKPSPSEIRVGDVIVYKAYSNKLIIHRVVDVKIVNNNYYYVTKGDNNSGPDVIYFDVVNNRPLGISYERVVGKVLSINDIVVKIPYLGYVSLWFQEIRSSLT</sequence>
<evidence type="ECO:0000256" key="3">
    <source>
        <dbReference type="ARBA" id="ARBA00022692"/>
    </source>
</evidence>
<dbReference type="GO" id="GO:0006465">
    <property type="term" value="P:signal peptide processing"/>
    <property type="evidence" value="ECO:0007669"/>
    <property type="project" value="InterPro"/>
</dbReference>
<protein>
    <submittedName>
        <fullName evidence="8">Signal peptidase I</fullName>
        <ecNumber evidence="8">3.4.21.89</ecNumber>
    </submittedName>
</protein>
<reference evidence="8 9" key="1">
    <citation type="submission" date="2020-10" db="EMBL/GenBank/DDBJ databases">
        <title>Complete genome sequence of Thermosphaera aggregans strain 3507.</title>
        <authorList>
            <person name="Zayulina K.S."/>
            <person name="Elcheninov A.G."/>
            <person name="Toshchakov S.V."/>
            <person name="Kublanov I.V."/>
            <person name="Kochetkova T.V."/>
        </authorList>
    </citation>
    <scope>NUCLEOTIDE SEQUENCE [LARGE SCALE GENOMIC DNA]</scope>
    <source>
        <strain evidence="8 9">3507</strain>
    </source>
</reference>
<dbReference type="GeneID" id="59455085"/>
<dbReference type="SUPFAM" id="SSF51306">
    <property type="entry name" value="LexA/Signal peptidase"/>
    <property type="match status" value="1"/>
</dbReference>
<dbReference type="GO" id="GO:0016020">
    <property type="term" value="C:membrane"/>
    <property type="evidence" value="ECO:0007669"/>
    <property type="project" value="InterPro"/>
</dbReference>